<keyword evidence="1" id="KW-0677">Repeat</keyword>
<dbReference type="OMA" id="EATIFRE"/>
<reference evidence="4" key="2">
    <citation type="journal article" date="2008" name="Genome Biol.">
        <title>Improved genome assembly and evidence-based global gene model set for the chordate Ciona intestinalis: new insight into intron and operon populations.</title>
        <authorList>
            <person name="Satou Y."/>
            <person name="Mineta K."/>
            <person name="Ogasawara M."/>
            <person name="Sasakura Y."/>
            <person name="Shoguchi E."/>
            <person name="Ueno K."/>
            <person name="Yamada L."/>
            <person name="Matsumoto J."/>
            <person name="Wasserscheid J."/>
            <person name="Dewar K."/>
            <person name="Wiley G.B."/>
            <person name="Macmil S.L."/>
            <person name="Roe B.A."/>
            <person name="Zeller R.W."/>
            <person name="Hastings K.E."/>
            <person name="Lemaire P."/>
            <person name="Lindquist E."/>
            <person name="Endo T."/>
            <person name="Hotta K."/>
            <person name="Inaba K."/>
        </authorList>
    </citation>
    <scope>NUCLEOTIDE SEQUENCE [LARGE SCALE GENOMIC DNA]</scope>
    <source>
        <strain evidence="4">wild type</strain>
    </source>
</reference>
<feature type="signal peptide" evidence="2">
    <location>
        <begin position="1"/>
        <end position="17"/>
    </location>
</feature>
<reference evidence="5" key="1">
    <citation type="journal article" date="2002" name="Science">
        <title>The draft genome of Ciona intestinalis: insights into chordate and vertebrate origins.</title>
        <authorList>
            <person name="Dehal P."/>
            <person name="Satou Y."/>
            <person name="Campbell R.K."/>
            <person name="Chapman J."/>
            <person name="Degnan B."/>
            <person name="De Tomaso A."/>
            <person name="Davidson B."/>
            <person name="Di Gregorio A."/>
            <person name="Gelpke M."/>
            <person name="Goodstein D.M."/>
            <person name="Harafuji N."/>
            <person name="Hastings K.E."/>
            <person name="Ho I."/>
            <person name="Hotta K."/>
            <person name="Huang W."/>
            <person name="Kawashima T."/>
            <person name="Lemaire P."/>
            <person name="Martinez D."/>
            <person name="Meinertzhagen I.A."/>
            <person name="Necula S."/>
            <person name="Nonaka M."/>
            <person name="Putnam N."/>
            <person name="Rash S."/>
            <person name="Saiga H."/>
            <person name="Satake M."/>
            <person name="Terry A."/>
            <person name="Yamada L."/>
            <person name="Wang H.G."/>
            <person name="Awazu S."/>
            <person name="Azumi K."/>
            <person name="Boore J."/>
            <person name="Branno M."/>
            <person name="Chin-Bow S."/>
            <person name="DeSantis R."/>
            <person name="Doyle S."/>
            <person name="Francino P."/>
            <person name="Keys D.N."/>
            <person name="Haga S."/>
            <person name="Hayashi H."/>
            <person name="Hino K."/>
            <person name="Imai K.S."/>
            <person name="Inaba K."/>
            <person name="Kano S."/>
            <person name="Kobayashi K."/>
            <person name="Kobayashi M."/>
            <person name="Lee B.I."/>
            <person name="Makabe K.W."/>
            <person name="Manohar C."/>
            <person name="Matassi G."/>
            <person name="Medina M."/>
            <person name="Mochizuki Y."/>
            <person name="Mount S."/>
            <person name="Morishita T."/>
            <person name="Miura S."/>
            <person name="Nakayama A."/>
            <person name="Nishizaka S."/>
            <person name="Nomoto H."/>
            <person name="Ohta F."/>
            <person name="Oishi K."/>
            <person name="Rigoutsos I."/>
            <person name="Sano M."/>
            <person name="Sasaki A."/>
            <person name="Sasakura Y."/>
            <person name="Shoguchi E."/>
            <person name="Shin-i T."/>
            <person name="Spagnuolo A."/>
            <person name="Stainier D."/>
            <person name="Suzuki M.M."/>
            <person name="Tassy O."/>
            <person name="Takatori N."/>
            <person name="Tokuoka M."/>
            <person name="Yagi K."/>
            <person name="Yoshizaki F."/>
            <person name="Wada S."/>
            <person name="Zhang C."/>
            <person name="Hyatt P.D."/>
            <person name="Larimer F."/>
            <person name="Detter C."/>
            <person name="Doggett N."/>
            <person name="Glavina T."/>
            <person name="Hawkins T."/>
            <person name="Richardson P."/>
            <person name="Lucas S."/>
            <person name="Kohara Y."/>
            <person name="Levine M."/>
            <person name="Satoh N."/>
            <person name="Rokhsar D.S."/>
        </authorList>
    </citation>
    <scope>NUCLEOTIDE SEQUENCE [LARGE SCALE GENOMIC DNA]</scope>
</reference>
<dbReference type="InterPro" id="IPR050991">
    <property type="entry name" value="ECM_Regulatory_Proteins"/>
</dbReference>
<evidence type="ECO:0000256" key="1">
    <source>
        <dbReference type="ARBA" id="ARBA00022737"/>
    </source>
</evidence>
<evidence type="ECO:0000259" key="3">
    <source>
        <dbReference type="PROSITE" id="PS50853"/>
    </source>
</evidence>
<dbReference type="InterPro" id="IPR036116">
    <property type="entry name" value="FN3_sf"/>
</dbReference>
<dbReference type="SMART" id="SM00060">
    <property type="entry name" value="FN3"/>
    <property type="match status" value="2"/>
</dbReference>
<dbReference type="AlphaFoldDB" id="F6YAX2"/>
<dbReference type="GeneTree" id="ENSGT00390000005522"/>
<dbReference type="Pfam" id="PF00041">
    <property type="entry name" value="fn3"/>
    <property type="match status" value="2"/>
</dbReference>
<dbReference type="Proteomes" id="UP000008144">
    <property type="component" value="Chromosome 14"/>
</dbReference>
<dbReference type="InterPro" id="IPR013783">
    <property type="entry name" value="Ig-like_fold"/>
</dbReference>
<evidence type="ECO:0000313" key="4">
    <source>
        <dbReference type="Ensembl" id="ENSCINP00000026140.2"/>
    </source>
</evidence>
<dbReference type="InterPro" id="IPR003961">
    <property type="entry name" value="FN3_dom"/>
</dbReference>
<dbReference type="InParanoid" id="F6YAX2"/>
<dbReference type="CDD" id="cd00063">
    <property type="entry name" value="FN3"/>
    <property type="match status" value="1"/>
</dbReference>
<evidence type="ECO:0000313" key="5">
    <source>
        <dbReference type="Proteomes" id="UP000008144"/>
    </source>
</evidence>
<feature type="chain" id="PRO_5014090438" evidence="2">
    <location>
        <begin position="18"/>
        <end position="440"/>
    </location>
</feature>
<keyword evidence="2" id="KW-0732">Signal</keyword>
<dbReference type="PANTHER" id="PTHR46708">
    <property type="entry name" value="TENASCIN"/>
    <property type="match status" value="1"/>
</dbReference>
<proteinExistence type="predicted"/>
<accession>F6YAX2</accession>
<dbReference type="RefSeq" id="XP_002126365.2">
    <property type="nucleotide sequence ID" value="XM_002126329.3"/>
</dbReference>
<dbReference type="PROSITE" id="PS50853">
    <property type="entry name" value="FN3"/>
    <property type="match status" value="1"/>
</dbReference>
<reference evidence="4" key="4">
    <citation type="submission" date="2025-09" db="UniProtKB">
        <authorList>
            <consortium name="Ensembl"/>
        </authorList>
    </citation>
    <scope>IDENTIFICATION</scope>
</reference>
<feature type="domain" description="Fibronectin type-III" evidence="3">
    <location>
        <begin position="104"/>
        <end position="195"/>
    </location>
</feature>
<dbReference type="EMBL" id="EAAA01001262">
    <property type="status" value="NOT_ANNOTATED_CDS"/>
    <property type="molecule type" value="Genomic_DNA"/>
</dbReference>
<dbReference type="KEGG" id="cin:100184933"/>
<dbReference type="Gene3D" id="2.60.40.10">
    <property type="entry name" value="Immunoglobulins"/>
    <property type="match status" value="2"/>
</dbReference>
<reference evidence="4" key="3">
    <citation type="submission" date="2025-08" db="UniProtKB">
        <authorList>
            <consortium name="Ensembl"/>
        </authorList>
    </citation>
    <scope>IDENTIFICATION</scope>
</reference>
<accession>A0A1W2WEV0</accession>
<dbReference type="GeneID" id="100184933"/>
<dbReference type="PANTHER" id="PTHR46708:SF2">
    <property type="entry name" value="FIBRONECTIN TYPE-III DOMAIN-CONTAINING PROTEIN"/>
    <property type="match status" value="1"/>
</dbReference>
<organism evidence="4 5">
    <name type="scientific">Ciona intestinalis</name>
    <name type="common">Transparent sea squirt</name>
    <name type="synonym">Ascidia intestinalis</name>
    <dbReference type="NCBI Taxonomy" id="7719"/>
    <lineage>
        <taxon>Eukaryota</taxon>
        <taxon>Metazoa</taxon>
        <taxon>Chordata</taxon>
        <taxon>Tunicata</taxon>
        <taxon>Ascidiacea</taxon>
        <taxon>Phlebobranchia</taxon>
        <taxon>Cionidae</taxon>
        <taxon>Ciona</taxon>
    </lineage>
</organism>
<name>F6YAX2_CIOIN</name>
<dbReference type="Ensembl" id="ENSCINT00000026386.2">
    <property type="protein sequence ID" value="ENSCINP00000026140.2"/>
    <property type="gene ID" value="ENSCING00000014453.2"/>
</dbReference>
<protein>
    <submittedName>
        <fullName evidence="4">Uncharacterized LOC100184933</fullName>
    </submittedName>
</protein>
<gene>
    <name evidence="4" type="primary">LOC100184933</name>
</gene>
<dbReference type="STRING" id="7719.ENSCINP00000026140"/>
<keyword evidence="5" id="KW-1185">Reference proteome</keyword>
<dbReference type="HOGENOM" id="CLU_622483_0_0_1"/>
<evidence type="ECO:0000256" key="2">
    <source>
        <dbReference type="SAM" id="SignalP"/>
    </source>
</evidence>
<sequence length="440" mass="47100">MNKLLFPLITILVSVSAQQLPPPTDLAAVARSNAVGITWSPVEGAEKYVATIVSNDMTVDTSETRAAFGGLEPMTTYTASVVAVGVNDSYGVPAFIDFETLAAKPTNLQNVYEETTENMLVISWDQVNGTIDHLVEITTTDGGPVDSASISVVDNKAYINGLEKYTFYGLTVRAITDGGQMGDQEEFSARTAGKGLKVTAWWVGATTFGGEATIYRDFIIPPGEFHVVVQLTCPVAEIVVWNANLDMDNSDTSTGMYRIVQDELWMRERPEINFNFNRGNLTDECDLQVGNITVNFNPPPVAVVADTPQDTPLDITTSSWGVGGMVQINMGVTYINPANPDAGDMGGTLIAKPASGTFVIVVDSGSACPEGITVTSKWGLTTPVSLQPDPSTPNILYFVQLGNQWFSNSAGFVYTRNCLDVSGISVSVSENPSLVALAFN</sequence>
<dbReference type="SUPFAM" id="SSF49265">
    <property type="entry name" value="Fibronectin type III"/>
    <property type="match status" value="1"/>
</dbReference>